<reference evidence="2" key="1">
    <citation type="submission" date="2016-09" db="EMBL/GenBank/DDBJ databases">
        <authorList>
            <person name="Varghese N."/>
            <person name="Submissions S."/>
        </authorList>
    </citation>
    <scope>NUCLEOTIDE SEQUENCE [LARGE SCALE GENOMIC DNA]</scope>
    <source>
        <strain evidence="2">ANC 3699</strain>
    </source>
</reference>
<dbReference type="InterPro" id="IPR036102">
    <property type="entry name" value="OsmC/Ohrsf"/>
</dbReference>
<evidence type="ECO:0000313" key="1">
    <source>
        <dbReference type="EMBL" id="SDC42755.1"/>
    </source>
</evidence>
<dbReference type="SUPFAM" id="SSF82784">
    <property type="entry name" value="OsmC-like"/>
    <property type="match status" value="1"/>
</dbReference>
<proteinExistence type="predicted"/>
<keyword evidence="2" id="KW-1185">Reference proteome</keyword>
<dbReference type="PANTHER" id="PTHR39624:SF2">
    <property type="entry name" value="OSMC-LIKE PROTEIN"/>
    <property type="match status" value="1"/>
</dbReference>
<accession>A0A1G6LJ19</accession>
<dbReference type="Proteomes" id="UP000242317">
    <property type="component" value="Unassembled WGS sequence"/>
</dbReference>
<dbReference type="EMBL" id="FMYK01000005">
    <property type="protein sequence ID" value="SDC42755.1"/>
    <property type="molecule type" value="Genomic_DNA"/>
</dbReference>
<dbReference type="AlphaFoldDB" id="A0A1G6LJ19"/>
<dbReference type="OrthoDB" id="9789573at2"/>
<evidence type="ECO:0000313" key="2">
    <source>
        <dbReference type="Proteomes" id="UP000242317"/>
    </source>
</evidence>
<name>A0A1G6LJ19_9GAMM</name>
<dbReference type="RefSeq" id="WP_092619779.1">
    <property type="nucleotide sequence ID" value="NZ_FMYK01000005.1"/>
</dbReference>
<dbReference type="Pfam" id="PF02566">
    <property type="entry name" value="OsmC"/>
    <property type="match status" value="1"/>
</dbReference>
<organism evidence="1 2">
    <name type="scientific">Acinetobacter marinus</name>
    <dbReference type="NCBI Taxonomy" id="281375"/>
    <lineage>
        <taxon>Bacteria</taxon>
        <taxon>Pseudomonadati</taxon>
        <taxon>Pseudomonadota</taxon>
        <taxon>Gammaproteobacteria</taxon>
        <taxon>Moraxellales</taxon>
        <taxon>Moraxellaceae</taxon>
        <taxon>Acinetobacter</taxon>
    </lineage>
</organism>
<gene>
    <name evidence="1" type="ORF">SAMN05421749_10570</name>
</gene>
<dbReference type="PANTHER" id="PTHR39624">
    <property type="entry name" value="PROTEIN INVOLVED IN RIMO-MEDIATED BETA-METHYLTHIOLATION OF RIBOSOMAL PROTEIN S12 YCAO"/>
    <property type="match status" value="1"/>
</dbReference>
<dbReference type="InterPro" id="IPR003718">
    <property type="entry name" value="OsmC/Ohr_fam"/>
</dbReference>
<protein>
    <submittedName>
        <fullName evidence="1">Putative redox protein</fullName>
    </submittedName>
</protein>
<dbReference type="Gene3D" id="3.30.300.20">
    <property type="match status" value="1"/>
</dbReference>
<sequence>MASIANTKISSLDAPWAGELTSGKHHYITDKPESFGGGDTGPAPYDYLLAGLAACTMITLRMYAKHKEIDYGHFSIDLHFNMNKESEEWITRELTFDKDFDEATKTKILDICQKTPVTKTLLRGTRIDTSIKS</sequence>
<dbReference type="InterPro" id="IPR015946">
    <property type="entry name" value="KH_dom-like_a/b"/>
</dbReference>